<evidence type="ECO:0000256" key="2">
    <source>
        <dbReference type="SAM" id="Phobius"/>
    </source>
</evidence>
<protein>
    <submittedName>
        <fullName evidence="3">Uncharacterized protein</fullName>
    </submittedName>
</protein>
<keyword evidence="4" id="KW-1185">Reference proteome</keyword>
<proteinExistence type="predicted"/>
<dbReference type="Proteomes" id="UP000309215">
    <property type="component" value="Unassembled WGS sequence"/>
</dbReference>
<reference evidence="3 4" key="1">
    <citation type="submission" date="2019-04" db="EMBL/GenBank/DDBJ databases">
        <authorList>
            <person name="Li Y."/>
            <person name="Wang J."/>
        </authorList>
    </citation>
    <scope>NUCLEOTIDE SEQUENCE [LARGE SCALE GENOMIC DNA]</scope>
    <source>
        <strain evidence="3 4">DSM 14668</strain>
    </source>
</reference>
<evidence type="ECO:0000313" key="4">
    <source>
        <dbReference type="Proteomes" id="UP000309215"/>
    </source>
</evidence>
<gene>
    <name evidence="3" type="ORF">E8A74_01790</name>
</gene>
<comment type="caution">
    <text evidence="3">The sequence shown here is derived from an EMBL/GenBank/DDBJ whole genome shotgun (WGS) entry which is preliminary data.</text>
</comment>
<organism evidence="3 4">
    <name type="scientific">Polyangium fumosum</name>
    <dbReference type="NCBI Taxonomy" id="889272"/>
    <lineage>
        <taxon>Bacteria</taxon>
        <taxon>Pseudomonadati</taxon>
        <taxon>Myxococcota</taxon>
        <taxon>Polyangia</taxon>
        <taxon>Polyangiales</taxon>
        <taxon>Polyangiaceae</taxon>
        <taxon>Polyangium</taxon>
    </lineage>
</organism>
<dbReference type="AlphaFoldDB" id="A0A4U1JKL2"/>
<evidence type="ECO:0000313" key="3">
    <source>
        <dbReference type="EMBL" id="TKD13306.1"/>
    </source>
</evidence>
<sequence length="200" mass="20692">MPHGRTRIGTWVTAAALGVATLTGQPSKAAAEPVVGTAKGIVGGALLGGEIVAIGMGAFGVSKGWPYLVFPPLAAVGGGIGGYFIEQAAPPAEVPLYMLAGGMALVIPTIIVTLNATLYKAPESYPNEPVQNQPAGEPALPRTSKRPVHVPMSFVDVHEGRLALGVPAVEIRPVYTQEEMAKFGVAQAREVKIPVFQASF</sequence>
<dbReference type="EMBL" id="SSMQ01000001">
    <property type="protein sequence ID" value="TKD13306.1"/>
    <property type="molecule type" value="Genomic_DNA"/>
</dbReference>
<keyword evidence="2" id="KW-0812">Transmembrane</keyword>
<feature type="transmembrane region" description="Helical" evidence="2">
    <location>
        <begin position="41"/>
        <end position="61"/>
    </location>
</feature>
<feature type="region of interest" description="Disordered" evidence="1">
    <location>
        <begin position="125"/>
        <end position="145"/>
    </location>
</feature>
<name>A0A4U1JKL2_9BACT</name>
<feature type="transmembrane region" description="Helical" evidence="2">
    <location>
        <begin position="97"/>
        <end position="118"/>
    </location>
</feature>
<accession>A0A4U1JKL2</accession>
<evidence type="ECO:0000256" key="1">
    <source>
        <dbReference type="SAM" id="MobiDB-lite"/>
    </source>
</evidence>
<dbReference type="RefSeq" id="WP_136927122.1">
    <property type="nucleotide sequence ID" value="NZ_SSMQ01000001.1"/>
</dbReference>
<dbReference type="OrthoDB" id="5517436at2"/>
<feature type="transmembrane region" description="Helical" evidence="2">
    <location>
        <begin position="68"/>
        <end position="85"/>
    </location>
</feature>
<keyword evidence="2" id="KW-1133">Transmembrane helix</keyword>
<keyword evidence="2" id="KW-0472">Membrane</keyword>